<evidence type="ECO:0000256" key="4">
    <source>
        <dbReference type="ARBA" id="ARBA00022695"/>
    </source>
</evidence>
<dbReference type="InterPro" id="IPR038709">
    <property type="entry name" value="RpoN_core-bd_sf"/>
</dbReference>
<evidence type="ECO:0000256" key="1">
    <source>
        <dbReference type="ARBA" id="ARBA00008798"/>
    </source>
</evidence>
<proteinExistence type="inferred from homology"/>
<dbReference type="InterPro" id="IPR007634">
    <property type="entry name" value="RNA_pol_sigma_54_DNA-bd"/>
</dbReference>
<evidence type="ECO:0000256" key="8">
    <source>
        <dbReference type="ARBA" id="ARBA00023163"/>
    </source>
</evidence>
<name>A0ABU3RJE4_9BACL</name>
<dbReference type="InterPro" id="IPR007046">
    <property type="entry name" value="RNA_pol_sigma_54_core-bd"/>
</dbReference>
<dbReference type="Pfam" id="PF04963">
    <property type="entry name" value="Sigma54_CBD"/>
    <property type="match status" value="1"/>
</dbReference>
<dbReference type="EMBL" id="JAWCUD010000010">
    <property type="protein sequence ID" value="MDU0204383.1"/>
    <property type="molecule type" value="Genomic_DNA"/>
</dbReference>
<dbReference type="RefSeq" id="WP_315954384.1">
    <property type="nucleotide sequence ID" value="NZ_JAWCUD010000010.1"/>
</dbReference>
<keyword evidence="2" id="KW-0240">DNA-directed RNA polymerase</keyword>
<evidence type="ECO:0000259" key="9">
    <source>
        <dbReference type="Pfam" id="PF04552"/>
    </source>
</evidence>
<keyword evidence="3" id="KW-0808">Transferase</keyword>
<dbReference type="PANTHER" id="PTHR32248:SF4">
    <property type="entry name" value="RNA POLYMERASE SIGMA-54 FACTOR"/>
    <property type="match status" value="1"/>
</dbReference>
<dbReference type="PROSITE" id="PS00718">
    <property type="entry name" value="SIGMA54_2"/>
    <property type="match status" value="1"/>
</dbReference>
<gene>
    <name evidence="11" type="primary">rpoN</name>
    <name evidence="11" type="ORF">RQP52_25175</name>
</gene>
<evidence type="ECO:0000256" key="7">
    <source>
        <dbReference type="ARBA" id="ARBA00023125"/>
    </source>
</evidence>
<keyword evidence="7" id="KW-0238">DNA-binding</keyword>
<evidence type="ECO:0000256" key="6">
    <source>
        <dbReference type="ARBA" id="ARBA00023082"/>
    </source>
</evidence>
<evidence type="ECO:0000259" key="10">
    <source>
        <dbReference type="Pfam" id="PF04963"/>
    </source>
</evidence>
<dbReference type="Gene3D" id="1.10.10.1330">
    <property type="entry name" value="RNA polymerase sigma-54 factor, core-binding domain"/>
    <property type="match status" value="1"/>
</dbReference>
<dbReference type="PROSITE" id="PS50044">
    <property type="entry name" value="SIGMA54_3"/>
    <property type="match status" value="1"/>
</dbReference>
<evidence type="ECO:0000256" key="3">
    <source>
        <dbReference type="ARBA" id="ARBA00022679"/>
    </source>
</evidence>
<protein>
    <submittedName>
        <fullName evidence="11">RNA polymerase factor sigma-54</fullName>
    </submittedName>
</protein>
<feature type="domain" description="RNA polymerase sigma factor 54 DNA-binding" evidence="9">
    <location>
        <begin position="270"/>
        <end position="426"/>
    </location>
</feature>
<keyword evidence="12" id="KW-1185">Reference proteome</keyword>
<dbReference type="Pfam" id="PF00309">
    <property type="entry name" value="Sigma54_AID"/>
    <property type="match status" value="1"/>
</dbReference>
<comment type="similarity">
    <text evidence="1">Belongs to the sigma-54 factor family.</text>
</comment>
<evidence type="ECO:0000313" key="12">
    <source>
        <dbReference type="Proteomes" id="UP001260980"/>
    </source>
</evidence>
<evidence type="ECO:0000313" key="11">
    <source>
        <dbReference type="EMBL" id="MDU0204383.1"/>
    </source>
</evidence>
<evidence type="ECO:0000256" key="5">
    <source>
        <dbReference type="ARBA" id="ARBA00023015"/>
    </source>
</evidence>
<evidence type="ECO:0000256" key="2">
    <source>
        <dbReference type="ARBA" id="ARBA00022478"/>
    </source>
</evidence>
<dbReference type="Pfam" id="PF04552">
    <property type="entry name" value="Sigma54_DBD"/>
    <property type="match status" value="1"/>
</dbReference>
<accession>A0ABU3RJE4</accession>
<comment type="caution">
    <text evidence="11">The sequence shown here is derived from an EMBL/GenBank/DDBJ whole genome shotgun (WGS) entry which is preliminary data.</text>
</comment>
<dbReference type="Gene3D" id="1.10.10.60">
    <property type="entry name" value="Homeodomain-like"/>
    <property type="match status" value="1"/>
</dbReference>
<sequence>MEISLTTLQDQRMLLTPHMRQSMEILHMSSSDLHELVKQQANENPFIELKYRHPANRPIRGSNNDWRLNVDHNATPTLESVLLEQIACMNLESVLKVLCKWIIGNLDAKGYLPYTRDEISAIQGSSLELVRQAIQIIQSLEPYGVGASTLAECLLLQLQQMKGIDPLVVDLIQQDLPEIAAGKLHQLAVKYGTELPRIQAAIEQIKALNPKPGAMYSREQPQYVVPDLKLKLVEGKYTVFLENAAIPGITLSDSYFRLMEQKASQESYRFLKQQWQAAKGLMDSIERRKATLLQTASLMFEFQADFCAKGTAHIGAMTMKQVAEALQVHESTVSRTVSRKYVQTPWGIFELKYFFSSSIKLADGTSVSSFYIKEKLREAIAGENRDQPFSDQQLSELFISRGLVISRRTVAKYREQMNVPPALKRRSNV</sequence>
<reference evidence="11 12" key="1">
    <citation type="submission" date="2023-10" db="EMBL/GenBank/DDBJ databases">
        <title>Paenibacillus strain PFR10 Genome sequencing and assembly.</title>
        <authorList>
            <person name="Kim I."/>
        </authorList>
    </citation>
    <scope>NUCLEOTIDE SEQUENCE [LARGE SCALE GENOMIC DNA]</scope>
    <source>
        <strain evidence="11 12">PFR10</strain>
    </source>
</reference>
<dbReference type="NCBIfam" id="TIGR02395">
    <property type="entry name" value="rpoN_sigma"/>
    <property type="match status" value="1"/>
</dbReference>
<keyword evidence="8" id="KW-0804">Transcription</keyword>
<dbReference type="Proteomes" id="UP001260980">
    <property type="component" value="Unassembled WGS sequence"/>
</dbReference>
<keyword evidence="6" id="KW-0731">Sigma factor</keyword>
<keyword evidence="4" id="KW-0548">Nucleotidyltransferase</keyword>
<feature type="domain" description="RNA polymerase sigma factor 54 core-binding" evidence="10">
    <location>
        <begin position="74"/>
        <end position="255"/>
    </location>
</feature>
<keyword evidence="5" id="KW-0805">Transcription regulation</keyword>
<dbReference type="PANTHER" id="PTHR32248">
    <property type="entry name" value="RNA POLYMERASE SIGMA-54 FACTOR"/>
    <property type="match status" value="1"/>
</dbReference>
<organism evidence="11 12">
    <name type="scientific">Paenibacillus violae</name>
    <dbReference type="NCBI Taxonomy" id="3077234"/>
    <lineage>
        <taxon>Bacteria</taxon>
        <taxon>Bacillati</taxon>
        <taxon>Bacillota</taxon>
        <taxon>Bacilli</taxon>
        <taxon>Bacillales</taxon>
        <taxon>Paenibacillaceae</taxon>
        <taxon>Paenibacillus</taxon>
    </lineage>
</organism>
<dbReference type="PIRSF" id="PIRSF000774">
    <property type="entry name" value="RpoN"/>
    <property type="match status" value="1"/>
</dbReference>
<dbReference type="InterPro" id="IPR000394">
    <property type="entry name" value="RNA_pol_sigma_54"/>
</dbReference>
<dbReference type="PRINTS" id="PR00045">
    <property type="entry name" value="SIGMA54FCT"/>
</dbReference>